<proteinExistence type="predicted"/>
<dbReference type="AlphaFoldDB" id="A0A914Z230"/>
<evidence type="ECO:0000256" key="3">
    <source>
        <dbReference type="SAM" id="SignalP"/>
    </source>
</evidence>
<dbReference type="PROSITE" id="PS50853">
    <property type="entry name" value="FN3"/>
    <property type="match status" value="2"/>
</dbReference>
<evidence type="ECO:0000313" key="6">
    <source>
        <dbReference type="Proteomes" id="UP000887577"/>
    </source>
</evidence>
<accession>A0A914Z230</accession>
<dbReference type="InterPro" id="IPR013320">
    <property type="entry name" value="ConA-like_dom_sf"/>
</dbReference>
<protein>
    <submittedName>
        <fullName evidence="7">Uncharacterized protein</fullName>
    </submittedName>
</protein>
<keyword evidence="1" id="KW-0677">Repeat</keyword>
<organism evidence="6 7">
    <name type="scientific">Panagrolaimus superbus</name>
    <dbReference type="NCBI Taxonomy" id="310955"/>
    <lineage>
        <taxon>Eukaryota</taxon>
        <taxon>Metazoa</taxon>
        <taxon>Ecdysozoa</taxon>
        <taxon>Nematoda</taxon>
        <taxon>Chromadorea</taxon>
        <taxon>Rhabditida</taxon>
        <taxon>Tylenchina</taxon>
        <taxon>Panagrolaimomorpha</taxon>
        <taxon>Panagrolaimoidea</taxon>
        <taxon>Panagrolaimidae</taxon>
        <taxon>Panagrolaimus</taxon>
    </lineage>
</organism>
<dbReference type="PANTHER" id="PTHR46708">
    <property type="entry name" value="TENASCIN"/>
    <property type="match status" value="1"/>
</dbReference>
<dbReference type="WBParaSite" id="PSU_v2.g6421.t1">
    <property type="protein sequence ID" value="PSU_v2.g6421.t1"/>
    <property type="gene ID" value="PSU_v2.g6421"/>
</dbReference>
<dbReference type="Pfam" id="PF00629">
    <property type="entry name" value="MAM"/>
    <property type="match status" value="1"/>
</dbReference>
<dbReference type="Proteomes" id="UP000887577">
    <property type="component" value="Unplaced"/>
</dbReference>
<evidence type="ECO:0000256" key="1">
    <source>
        <dbReference type="ARBA" id="ARBA00022737"/>
    </source>
</evidence>
<feature type="domain" description="Fibronectin type-III" evidence="5">
    <location>
        <begin position="130"/>
        <end position="232"/>
    </location>
</feature>
<feature type="domain" description="MAM" evidence="4">
    <location>
        <begin position="252"/>
        <end position="333"/>
    </location>
</feature>
<dbReference type="CDD" id="cd00063">
    <property type="entry name" value="FN3"/>
    <property type="match status" value="2"/>
</dbReference>
<feature type="signal peptide" evidence="3">
    <location>
        <begin position="1"/>
        <end position="19"/>
    </location>
</feature>
<dbReference type="Pfam" id="PF00041">
    <property type="entry name" value="fn3"/>
    <property type="match status" value="2"/>
</dbReference>
<keyword evidence="3" id="KW-0732">Signal</keyword>
<sequence>MTKIRVFLSLFFLIFLVTAQSEYRVPDPPENVRIKTTSNSATLWWNPPSTAGEILVRGYTISYGIETPSKKIVIEGVETNSFSINDLKSNITYVFALCSYNEAEGEDSEKILLTAKTAETKKDLFFKLPAPSDISVTAISSRDVDVSWKDTIPESREENTLELGTKKRFYLIHYSPLGPNQPPKKLSTEKTRALITNLNAGTEYQIMIRTILPNNNEESPWSSKVHIRTPPSESASLTYQNAIPDFSVAIEESCDFEPIHMCDFFSESTAPLHFRRQSSSSDPSLPKSRKENTGHFMVIQSTRDPTEKYGRLYSPIWTFDNSLSFCLSFWDYIRKDSFG</sequence>
<name>A0A914Z230_9BILA</name>
<dbReference type="InterPro" id="IPR013783">
    <property type="entry name" value="Ig-like_fold"/>
</dbReference>
<dbReference type="InterPro" id="IPR000998">
    <property type="entry name" value="MAM_dom"/>
</dbReference>
<evidence type="ECO:0000256" key="2">
    <source>
        <dbReference type="SAM" id="MobiDB-lite"/>
    </source>
</evidence>
<dbReference type="InterPro" id="IPR050991">
    <property type="entry name" value="ECM_Regulatory_Proteins"/>
</dbReference>
<feature type="domain" description="Fibronectin type-III" evidence="5">
    <location>
        <begin position="28"/>
        <end position="120"/>
    </location>
</feature>
<reference evidence="7" key="1">
    <citation type="submission" date="2022-11" db="UniProtKB">
        <authorList>
            <consortium name="WormBaseParasite"/>
        </authorList>
    </citation>
    <scope>IDENTIFICATION</scope>
</reference>
<dbReference type="PROSITE" id="PS50060">
    <property type="entry name" value="MAM_2"/>
    <property type="match status" value="1"/>
</dbReference>
<dbReference type="SUPFAM" id="SSF49899">
    <property type="entry name" value="Concanavalin A-like lectins/glucanases"/>
    <property type="match status" value="1"/>
</dbReference>
<feature type="region of interest" description="Disordered" evidence="2">
    <location>
        <begin position="275"/>
        <end position="300"/>
    </location>
</feature>
<dbReference type="InterPro" id="IPR003961">
    <property type="entry name" value="FN3_dom"/>
</dbReference>
<dbReference type="PANTHER" id="PTHR46708:SF2">
    <property type="entry name" value="FIBRONECTIN TYPE-III DOMAIN-CONTAINING PROTEIN"/>
    <property type="match status" value="1"/>
</dbReference>
<evidence type="ECO:0000259" key="5">
    <source>
        <dbReference type="PROSITE" id="PS50853"/>
    </source>
</evidence>
<dbReference type="GO" id="GO:0016020">
    <property type="term" value="C:membrane"/>
    <property type="evidence" value="ECO:0007669"/>
    <property type="project" value="InterPro"/>
</dbReference>
<dbReference type="InterPro" id="IPR036116">
    <property type="entry name" value="FN3_sf"/>
</dbReference>
<evidence type="ECO:0000259" key="4">
    <source>
        <dbReference type="PROSITE" id="PS50060"/>
    </source>
</evidence>
<dbReference type="Gene3D" id="2.60.40.10">
    <property type="entry name" value="Immunoglobulins"/>
    <property type="match status" value="2"/>
</dbReference>
<dbReference type="SMART" id="SM00060">
    <property type="entry name" value="FN3"/>
    <property type="match status" value="2"/>
</dbReference>
<dbReference type="SUPFAM" id="SSF49265">
    <property type="entry name" value="Fibronectin type III"/>
    <property type="match status" value="1"/>
</dbReference>
<feature type="chain" id="PRO_5037183891" evidence="3">
    <location>
        <begin position="20"/>
        <end position="339"/>
    </location>
</feature>
<evidence type="ECO:0000313" key="7">
    <source>
        <dbReference type="WBParaSite" id="PSU_v2.g6421.t1"/>
    </source>
</evidence>
<dbReference type="Gene3D" id="2.60.120.200">
    <property type="match status" value="1"/>
</dbReference>
<keyword evidence="6" id="KW-1185">Reference proteome</keyword>